<feature type="compositionally biased region" description="Basic residues" evidence="1">
    <location>
        <begin position="1"/>
        <end position="11"/>
    </location>
</feature>
<evidence type="ECO:0000313" key="2">
    <source>
        <dbReference type="EMBL" id="KZT59428.1"/>
    </source>
</evidence>
<dbReference type="EMBL" id="KV423940">
    <property type="protein sequence ID" value="KZT59428.1"/>
    <property type="molecule type" value="Genomic_DNA"/>
</dbReference>
<feature type="compositionally biased region" description="Low complexity" evidence="1">
    <location>
        <begin position="35"/>
        <end position="48"/>
    </location>
</feature>
<dbReference type="AlphaFoldDB" id="A0A165HL34"/>
<feature type="region of interest" description="Disordered" evidence="1">
    <location>
        <begin position="1"/>
        <end position="63"/>
    </location>
</feature>
<evidence type="ECO:0000313" key="3">
    <source>
        <dbReference type="Proteomes" id="UP000076842"/>
    </source>
</evidence>
<protein>
    <submittedName>
        <fullName evidence="2">Uncharacterized protein</fullName>
    </submittedName>
</protein>
<accession>A0A165HL34</accession>
<organism evidence="2 3">
    <name type="scientific">Calocera cornea HHB12733</name>
    <dbReference type="NCBI Taxonomy" id="1353952"/>
    <lineage>
        <taxon>Eukaryota</taxon>
        <taxon>Fungi</taxon>
        <taxon>Dikarya</taxon>
        <taxon>Basidiomycota</taxon>
        <taxon>Agaricomycotina</taxon>
        <taxon>Dacrymycetes</taxon>
        <taxon>Dacrymycetales</taxon>
        <taxon>Dacrymycetaceae</taxon>
        <taxon>Calocera</taxon>
    </lineage>
</organism>
<reference evidence="2 3" key="1">
    <citation type="journal article" date="2016" name="Mol. Biol. Evol.">
        <title>Comparative Genomics of Early-Diverging Mushroom-Forming Fungi Provides Insights into the Origins of Lignocellulose Decay Capabilities.</title>
        <authorList>
            <person name="Nagy L.G."/>
            <person name="Riley R."/>
            <person name="Tritt A."/>
            <person name="Adam C."/>
            <person name="Daum C."/>
            <person name="Floudas D."/>
            <person name="Sun H."/>
            <person name="Yadav J.S."/>
            <person name="Pangilinan J."/>
            <person name="Larsson K.H."/>
            <person name="Matsuura K."/>
            <person name="Barry K."/>
            <person name="Labutti K."/>
            <person name="Kuo R."/>
            <person name="Ohm R.A."/>
            <person name="Bhattacharya S.S."/>
            <person name="Shirouzu T."/>
            <person name="Yoshinaga Y."/>
            <person name="Martin F.M."/>
            <person name="Grigoriev I.V."/>
            <person name="Hibbett D.S."/>
        </authorList>
    </citation>
    <scope>NUCLEOTIDE SEQUENCE [LARGE SCALE GENOMIC DNA]</scope>
    <source>
        <strain evidence="2 3">HHB12733</strain>
    </source>
</reference>
<proteinExistence type="predicted"/>
<dbReference type="InParanoid" id="A0A165HL34"/>
<gene>
    <name evidence="2" type="ORF">CALCODRAFT_493577</name>
</gene>
<evidence type="ECO:0000256" key="1">
    <source>
        <dbReference type="SAM" id="MobiDB-lite"/>
    </source>
</evidence>
<name>A0A165HL34_9BASI</name>
<feature type="compositionally biased region" description="Gly residues" evidence="1">
    <location>
        <begin position="12"/>
        <end position="23"/>
    </location>
</feature>
<keyword evidence="3" id="KW-1185">Reference proteome</keyword>
<sequence length="112" mass="11507">MKPVRRARKGKGQQGKGGGGGSVAPGEEGKEGEGDAVAEAAAAVVEQAQGEEDAGEDSWGQKGTLVEVTSPEEDVVFVVQKLAALSAGDEHIILFSLVGYALLPFPPWTVFG</sequence>
<dbReference type="Proteomes" id="UP000076842">
    <property type="component" value="Unassembled WGS sequence"/>
</dbReference>